<dbReference type="Proteomes" id="UP000000561">
    <property type="component" value="Chromosome 1"/>
</dbReference>
<name>A0A0D1EA35_MYCMD</name>
<sequence>MEHPQQSIRDPHSRFVIRDSGLSLYLCNPIWNSKEGTQSNSAPSLANPSPNTALLVIWLTLIPTGCRWRVQETPTRCSPQVHRLSTQFRDFSARYIKHPDVAPLVDAV</sequence>
<reference evidence="1 2" key="1">
    <citation type="journal article" date="2006" name="Nature">
        <title>Insights from the genome of the biotrophic fungal plant pathogen Ustilago maydis.</title>
        <authorList>
            <person name="Kamper J."/>
            <person name="Kahmann R."/>
            <person name="Bolker M."/>
            <person name="Ma L.J."/>
            <person name="Brefort T."/>
            <person name="Saville B.J."/>
            <person name="Banuett F."/>
            <person name="Kronstad J.W."/>
            <person name="Gold S.E."/>
            <person name="Muller O."/>
            <person name="Perlin M.H."/>
            <person name="Wosten H.A."/>
            <person name="de Vries R."/>
            <person name="Ruiz-Herrera J."/>
            <person name="Reynaga-Pena C.G."/>
            <person name="Snetselaar K."/>
            <person name="McCann M."/>
            <person name="Perez-Martin J."/>
            <person name="Feldbrugge M."/>
            <person name="Basse C.W."/>
            <person name="Steinberg G."/>
            <person name="Ibeas J.I."/>
            <person name="Holloman W."/>
            <person name="Guzman P."/>
            <person name="Farman M."/>
            <person name="Stajich J.E."/>
            <person name="Sentandreu R."/>
            <person name="Gonzalez-Prieto J.M."/>
            <person name="Kennell J.C."/>
            <person name="Molina L."/>
            <person name="Schirawski J."/>
            <person name="Mendoza-Mendoza A."/>
            <person name="Greilinger D."/>
            <person name="Munch K."/>
            <person name="Rossel N."/>
            <person name="Scherer M."/>
            <person name="Vranes M."/>
            <person name="Ladendorf O."/>
            <person name="Vincon V."/>
            <person name="Fuchs U."/>
            <person name="Sandrock B."/>
            <person name="Meng S."/>
            <person name="Ho E.C."/>
            <person name="Cahill M.J."/>
            <person name="Boyce K.J."/>
            <person name="Klose J."/>
            <person name="Klosterman S.J."/>
            <person name="Deelstra H.J."/>
            <person name="Ortiz-Castellanos L."/>
            <person name="Li W."/>
            <person name="Sanchez-Alonso P."/>
            <person name="Schreier P.H."/>
            <person name="Hauser-Hahn I."/>
            <person name="Vaupel M."/>
            <person name="Koopmann E."/>
            <person name="Friedrich G."/>
            <person name="Voss H."/>
            <person name="Schluter T."/>
            <person name="Margolis J."/>
            <person name="Platt D."/>
            <person name="Swimmer C."/>
            <person name="Gnirke A."/>
            <person name="Chen F."/>
            <person name="Vysotskaia V."/>
            <person name="Mannhaupt G."/>
            <person name="Guldener U."/>
            <person name="Munsterkotter M."/>
            <person name="Haase D."/>
            <person name="Oesterheld M."/>
            <person name="Mewes H.W."/>
            <person name="Mauceli E.W."/>
            <person name="DeCaprio D."/>
            <person name="Wade C.M."/>
            <person name="Butler J."/>
            <person name="Young S."/>
            <person name="Jaffe D.B."/>
            <person name="Calvo S."/>
            <person name="Nusbaum C."/>
            <person name="Galagan J."/>
            <person name="Birren B.W."/>
        </authorList>
    </citation>
    <scope>NUCLEOTIDE SEQUENCE [LARGE SCALE GENOMIC DNA]</scope>
    <source>
        <strain evidence="2">DSM 14603 / FGSC 9021 / UM521</strain>
    </source>
</reference>
<dbReference type="EMBL" id="CM003140">
    <property type="protein sequence ID" value="KIS72131.1"/>
    <property type="molecule type" value="Genomic_DNA"/>
</dbReference>
<dbReference type="RefSeq" id="XP_011386384.1">
    <property type="nucleotide sequence ID" value="XM_011388082.1"/>
</dbReference>
<organism evidence="1 2">
    <name type="scientific">Mycosarcoma maydis</name>
    <name type="common">Corn smut fungus</name>
    <name type="synonym">Ustilago maydis</name>
    <dbReference type="NCBI Taxonomy" id="5270"/>
    <lineage>
        <taxon>Eukaryota</taxon>
        <taxon>Fungi</taxon>
        <taxon>Dikarya</taxon>
        <taxon>Basidiomycota</taxon>
        <taxon>Ustilaginomycotina</taxon>
        <taxon>Ustilaginomycetes</taxon>
        <taxon>Ustilaginales</taxon>
        <taxon>Ustilaginaceae</taxon>
        <taxon>Mycosarcoma</taxon>
    </lineage>
</organism>
<keyword evidence="2" id="KW-1185">Reference proteome</keyword>
<dbReference type="InParanoid" id="A0A0D1EA35"/>
<dbReference type="AlphaFoldDB" id="A0A0D1EA35"/>
<evidence type="ECO:0000313" key="2">
    <source>
        <dbReference type="Proteomes" id="UP000000561"/>
    </source>
</evidence>
<evidence type="ECO:0000313" key="1">
    <source>
        <dbReference type="EMBL" id="KIS72131.1"/>
    </source>
</evidence>
<protein>
    <submittedName>
        <fullName evidence="1">Uncharacterized protein</fullName>
    </submittedName>
</protein>
<gene>
    <name evidence="1" type="ORF">UMAG_00550</name>
</gene>
<dbReference type="GeneID" id="23561817"/>
<dbReference type="KEGG" id="uma:UMAG_00550"/>
<accession>A0A0D1EA35</accession>
<dbReference type="VEuPathDB" id="FungiDB:UMAG_00550"/>
<proteinExistence type="predicted"/>